<dbReference type="Gene3D" id="1.10.287.70">
    <property type="match status" value="1"/>
</dbReference>
<keyword evidence="3" id="KW-0813">Transport</keyword>
<evidence type="ECO:0000259" key="2">
    <source>
        <dbReference type="Pfam" id="PF07885"/>
    </source>
</evidence>
<evidence type="ECO:0000313" key="3">
    <source>
        <dbReference type="EMBL" id="PSI00127.1"/>
    </source>
</evidence>
<dbReference type="RefSeq" id="WP_133165344.1">
    <property type="nucleotide sequence ID" value="NZ_PXVC01000268.1"/>
</dbReference>
<comment type="caution">
    <text evidence="3">The sequence shown here is derived from an EMBL/GenBank/DDBJ whole genome shotgun (WGS) entry which is preliminary data.</text>
</comment>
<proteinExistence type="predicted"/>
<gene>
    <name evidence="3" type="ORF">C7K08_14820</name>
</gene>
<accession>A0A2P7EA86</accession>
<keyword evidence="1" id="KW-0812">Transmembrane</keyword>
<dbReference type="InterPro" id="IPR013099">
    <property type="entry name" value="K_chnl_dom"/>
</dbReference>
<feature type="transmembrane region" description="Helical" evidence="1">
    <location>
        <begin position="24"/>
        <end position="46"/>
    </location>
</feature>
<keyword evidence="3" id="KW-0407">Ion channel</keyword>
<keyword evidence="1" id="KW-0472">Membrane</keyword>
<name>A0A2P7EA86_9SYNE</name>
<dbReference type="Pfam" id="PF07885">
    <property type="entry name" value="Ion_trans_2"/>
    <property type="match status" value="1"/>
</dbReference>
<organism evidence="3 4">
    <name type="scientific">Synechococcus lacustris str. Tous</name>
    <dbReference type="NCBI Taxonomy" id="1910958"/>
    <lineage>
        <taxon>Bacteria</taxon>
        <taxon>Bacillati</taxon>
        <taxon>Cyanobacteriota</taxon>
        <taxon>Cyanophyceae</taxon>
        <taxon>Synechococcales</taxon>
        <taxon>Synechococcaceae</taxon>
        <taxon>Synechococcus</taxon>
    </lineage>
</organism>
<dbReference type="SUPFAM" id="SSF81324">
    <property type="entry name" value="Voltage-gated potassium channels"/>
    <property type="match status" value="1"/>
</dbReference>
<evidence type="ECO:0000256" key="1">
    <source>
        <dbReference type="SAM" id="Phobius"/>
    </source>
</evidence>
<evidence type="ECO:0000313" key="4">
    <source>
        <dbReference type="Proteomes" id="UP000240206"/>
    </source>
</evidence>
<dbReference type="GO" id="GO:0034220">
    <property type="term" value="P:monoatomic ion transmembrane transport"/>
    <property type="evidence" value="ECO:0007669"/>
    <property type="project" value="UniProtKB-KW"/>
</dbReference>
<feature type="non-terminal residue" evidence="3">
    <location>
        <position position="1"/>
    </location>
</feature>
<dbReference type="AlphaFoldDB" id="A0A2P7EA86"/>
<dbReference type="Proteomes" id="UP000240206">
    <property type="component" value="Unassembled WGS sequence"/>
</dbReference>
<reference evidence="4" key="1">
    <citation type="submission" date="2018-03" db="EMBL/GenBank/DDBJ databases">
        <title>Ecological and genomic features of two cosmopolitan and abundant freshwater picocyanobacteria.</title>
        <authorList>
            <person name="Cabello-Yeves P.J."/>
            <person name="Picazo A."/>
            <person name="Camacho A."/>
            <person name="Callieri C."/>
            <person name="Rosselli R."/>
            <person name="Roda-Garcia J."/>
            <person name="Coutinho F.H."/>
            <person name="Rodriguez-Valera F."/>
        </authorList>
    </citation>
    <scope>NUCLEOTIDE SEQUENCE [LARGE SCALE GENOMIC DNA]</scope>
    <source>
        <strain evidence="4">Tous</strain>
    </source>
</reference>
<protein>
    <submittedName>
        <fullName evidence="3">Potassium channel protein</fullName>
    </submittedName>
</protein>
<keyword evidence="4" id="KW-1185">Reference proteome</keyword>
<feature type="domain" description="Potassium channel" evidence="2">
    <location>
        <begin position="1"/>
        <end position="49"/>
    </location>
</feature>
<dbReference type="EMBL" id="PXVC01000268">
    <property type="protein sequence ID" value="PSI00127.1"/>
    <property type="molecule type" value="Genomic_DNA"/>
</dbReference>
<sequence>YFAFSCLSTVGFGDIVATNHPGEMLSVIVAVVGPLYLAVVMGLLIARVTASETSAEVEESLEEMR</sequence>
<keyword evidence="1" id="KW-1133">Transmembrane helix</keyword>
<keyword evidence="3" id="KW-0406">Ion transport</keyword>